<evidence type="ECO:0000313" key="4">
    <source>
        <dbReference type="Proteomes" id="UP000323732"/>
    </source>
</evidence>
<dbReference type="Proteomes" id="UP000322139">
    <property type="component" value="Unassembled WGS sequence"/>
</dbReference>
<accession>A0A5D4R4J4</accession>
<comment type="caution">
    <text evidence="1">The sequence shown here is derived from an EMBL/GenBank/DDBJ whole genome shotgun (WGS) entry which is preliminary data.</text>
</comment>
<dbReference type="EMBL" id="VTER01000008">
    <property type="protein sequence ID" value="TYS46285.1"/>
    <property type="molecule type" value="Genomic_DNA"/>
</dbReference>
<dbReference type="RefSeq" id="WP_009794159.1">
    <property type="nucleotide sequence ID" value="NZ_CP160000.1"/>
</dbReference>
<dbReference type="Proteomes" id="UP000323732">
    <property type="component" value="Unassembled WGS sequence"/>
</dbReference>
<evidence type="ECO:0000313" key="2">
    <source>
        <dbReference type="EMBL" id="TYS62848.1"/>
    </source>
</evidence>
<name>A0A5D4R4J4_9BACI</name>
<dbReference type="AlphaFoldDB" id="A0A5D4R4J4"/>
<evidence type="ECO:0000313" key="1">
    <source>
        <dbReference type="EMBL" id="TYS46285.1"/>
    </source>
</evidence>
<dbReference type="GeneID" id="97348760"/>
<organism evidence="1 3">
    <name type="scientific">Bacillus infantis</name>
    <dbReference type="NCBI Taxonomy" id="324767"/>
    <lineage>
        <taxon>Bacteria</taxon>
        <taxon>Bacillati</taxon>
        <taxon>Bacillota</taxon>
        <taxon>Bacilli</taxon>
        <taxon>Bacillales</taxon>
        <taxon>Bacillaceae</taxon>
        <taxon>Bacillus</taxon>
    </lineage>
</organism>
<protein>
    <submittedName>
        <fullName evidence="1">WYL domain-containing protein</fullName>
    </submittedName>
</protein>
<dbReference type="EMBL" id="VTES01000004">
    <property type="protein sequence ID" value="TYS62848.1"/>
    <property type="molecule type" value="Genomic_DNA"/>
</dbReference>
<sequence>MKGILYRSMEKNMAIQVIYLSAKNKLTQRKILVKDINGTTVLAYCFTRRQMRIFKLENILSLMPEKEQTYRKIS</sequence>
<evidence type="ECO:0000313" key="3">
    <source>
        <dbReference type="Proteomes" id="UP000322139"/>
    </source>
</evidence>
<proteinExistence type="predicted"/>
<reference evidence="3 4" key="1">
    <citation type="submission" date="2019-08" db="EMBL/GenBank/DDBJ databases">
        <title>Bacillus genomes from the desert of Cuatro Cienegas, Coahuila.</title>
        <authorList>
            <person name="Olmedo-Alvarez G."/>
        </authorList>
    </citation>
    <scope>NUCLEOTIDE SEQUENCE [LARGE SCALE GENOMIC DNA]</scope>
    <source>
        <strain evidence="2 4">CH37_1T</strain>
        <strain evidence="1 3">CH446_14T</strain>
    </source>
</reference>
<gene>
    <name evidence="2" type="ORF">FZD47_14325</name>
    <name evidence="1" type="ORF">FZD51_17040</name>
</gene>